<comment type="caution">
    <text evidence="6">The sequence shown here is derived from an EMBL/GenBank/DDBJ whole genome shotgun (WGS) entry which is preliminary data.</text>
</comment>
<evidence type="ECO:0000256" key="2">
    <source>
        <dbReference type="ARBA" id="ARBA00022676"/>
    </source>
</evidence>
<dbReference type="InterPro" id="IPR050519">
    <property type="entry name" value="Glycosyltransf_28_UgtP"/>
</dbReference>
<organism evidence="6 7">
    <name type="scientific">Streptomyces spiralis</name>
    <dbReference type="NCBI Taxonomy" id="66376"/>
    <lineage>
        <taxon>Bacteria</taxon>
        <taxon>Bacillati</taxon>
        <taxon>Actinomycetota</taxon>
        <taxon>Actinomycetes</taxon>
        <taxon>Kitasatosporales</taxon>
        <taxon>Streptomycetaceae</taxon>
        <taxon>Streptomyces</taxon>
    </lineage>
</organism>
<accession>A0A919DVW9</accession>
<dbReference type="GO" id="GO:0016758">
    <property type="term" value="F:hexosyltransferase activity"/>
    <property type="evidence" value="ECO:0007669"/>
    <property type="project" value="InterPro"/>
</dbReference>
<dbReference type="Gene3D" id="3.40.50.2000">
    <property type="entry name" value="Glycogen Phosphorylase B"/>
    <property type="match status" value="1"/>
</dbReference>
<dbReference type="GO" id="GO:0009247">
    <property type="term" value="P:glycolipid biosynthetic process"/>
    <property type="evidence" value="ECO:0007669"/>
    <property type="project" value="InterPro"/>
</dbReference>
<evidence type="ECO:0000256" key="4">
    <source>
        <dbReference type="SAM" id="MobiDB-lite"/>
    </source>
</evidence>
<dbReference type="Proteomes" id="UP000641386">
    <property type="component" value="Unassembled WGS sequence"/>
</dbReference>
<evidence type="ECO:0000313" key="6">
    <source>
        <dbReference type="EMBL" id="GHE89833.1"/>
    </source>
</evidence>
<comment type="similarity">
    <text evidence="1">Belongs to the glycosyltransferase 28 family.</text>
</comment>
<keyword evidence="2" id="KW-0328">Glycosyltransferase</keyword>
<sequence length="414" mass="43452">MSSETPVPPPLPAARGPENGHTPVRPGPDAGHAPAPPAPDGPPGAERLLVVSASMGSGHDTVAAELARRARAAGREAHVVDVLALLPYGLGAGLRGFYQGAVRHCPWVYAGIYDVFLRPGSRPRPSGTPLARLASDRLMRLVRETRADVVVPVFHLAAQLTGHLRAGGVLRVPSAVVVVDFAVHRQWLHPGNDLHLCVTREAADEVGRALGRPAEATGPVVAPDFFTGGPGAAKWRRRFERYGPGRPAVLVSAGAWGAGAELAGTARLLAAHGFLPVVLCGRNERLRRELSRVPGVLTPGWVSDMPELLHACAALVDNAAGQTAVQSLAAGLPVVGYRPLPGHGAEGVRRMAVLGVSDHAPDEAGLLRSLTRLTERGPVRERRIAAGRALFRGDALSWIVRASTSPDTGPTQQP</sequence>
<reference evidence="6" key="1">
    <citation type="journal article" date="2014" name="Int. J. Syst. Evol. Microbiol.">
        <title>Complete genome sequence of Corynebacterium casei LMG S-19264T (=DSM 44701T), isolated from a smear-ripened cheese.</title>
        <authorList>
            <consortium name="US DOE Joint Genome Institute (JGI-PGF)"/>
            <person name="Walter F."/>
            <person name="Albersmeier A."/>
            <person name="Kalinowski J."/>
            <person name="Ruckert C."/>
        </authorList>
    </citation>
    <scope>NUCLEOTIDE SEQUENCE</scope>
    <source>
        <strain evidence="6">JCM 3302</strain>
    </source>
</reference>
<keyword evidence="7" id="KW-1185">Reference proteome</keyword>
<evidence type="ECO:0000313" key="7">
    <source>
        <dbReference type="Proteomes" id="UP000641386"/>
    </source>
</evidence>
<dbReference type="PANTHER" id="PTHR43025">
    <property type="entry name" value="MONOGALACTOSYLDIACYLGLYCEROL SYNTHASE"/>
    <property type="match status" value="1"/>
</dbReference>
<evidence type="ECO:0000259" key="5">
    <source>
        <dbReference type="Pfam" id="PF06925"/>
    </source>
</evidence>
<evidence type="ECO:0000256" key="1">
    <source>
        <dbReference type="ARBA" id="ARBA00006962"/>
    </source>
</evidence>
<dbReference type="PANTHER" id="PTHR43025:SF3">
    <property type="entry name" value="MONOGALACTOSYLDIACYLGLYCEROL SYNTHASE 1, CHLOROPLASTIC"/>
    <property type="match status" value="1"/>
</dbReference>
<evidence type="ECO:0000256" key="3">
    <source>
        <dbReference type="ARBA" id="ARBA00022679"/>
    </source>
</evidence>
<dbReference type="Pfam" id="PF06925">
    <property type="entry name" value="MGDG_synth"/>
    <property type="match status" value="1"/>
</dbReference>
<feature type="domain" description="Diacylglycerol glucosyltransferase N-terminal" evidence="5">
    <location>
        <begin position="59"/>
        <end position="207"/>
    </location>
</feature>
<dbReference type="InterPro" id="IPR009695">
    <property type="entry name" value="Diacylglyc_glucosyltr_N"/>
</dbReference>
<reference evidence="6" key="2">
    <citation type="submission" date="2020-09" db="EMBL/GenBank/DDBJ databases">
        <authorList>
            <person name="Sun Q."/>
            <person name="Ohkuma M."/>
        </authorList>
    </citation>
    <scope>NUCLEOTIDE SEQUENCE</scope>
    <source>
        <strain evidence="6">JCM 3302</strain>
    </source>
</reference>
<gene>
    <name evidence="6" type="ORF">GCM10014715_52960</name>
</gene>
<name>A0A919DVW9_9ACTN</name>
<dbReference type="GO" id="GO:0016020">
    <property type="term" value="C:membrane"/>
    <property type="evidence" value="ECO:0007669"/>
    <property type="project" value="GOC"/>
</dbReference>
<feature type="compositionally biased region" description="Pro residues" evidence="4">
    <location>
        <begin position="1"/>
        <end position="12"/>
    </location>
</feature>
<dbReference type="AlphaFoldDB" id="A0A919DVW9"/>
<protein>
    <recommendedName>
        <fullName evidence="5">Diacylglycerol glucosyltransferase N-terminal domain-containing protein</fullName>
    </recommendedName>
</protein>
<keyword evidence="3" id="KW-0808">Transferase</keyword>
<dbReference type="SUPFAM" id="SSF53756">
    <property type="entry name" value="UDP-Glycosyltransferase/glycogen phosphorylase"/>
    <property type="match status" value="1"/>
</dbReference>
<proteinExistence type="inferred from homology"/>
<dbReference type="EMBL" id="BNBC01000027">
    <property type="protein sequence ID" value="GHE89833.1"/>
    <property type="molecule type" value="Genomic_DNA"/>
</dbReference>
<feature type="region of interest" description="Disordered" evidence="4">
    <location>
        <begin position="1"/>
        <end position="46"/>
    </location>
</feature>